<evidence type="ECO:0000313" key="2">
    <source>
        <dbReference type="Proteomes" id="UP000887560"/>
    </source>
</evidence>
<reference evidence="3" key="1">
    <citation type="submission" date="2022-11" db="UniProtKB">
        <authorList>
            <consortium name="WormBaseParasite"/>
        </authorList>
    </citation>
    <scope>IDENTIFICATION</scope>
</reference>
<accession>A0A915PET7</accession>
<sequence length="323" mass="36130">MPLTTRSVSPVNLSLHRLPDSVKQDELQCITNGTFAILIRQLITREQSPSYLQYICTVGSRGKGEEGASGYDSSSKRQREFVNFVWRSTQPLPGTLTDALFLLTSKISNNIPSFGFRSFLGVGTSRIDQPRQKQQLSDSPTTQIYSKSFLKDGKRKSERTFVAPNGWNLMVIVDNIGRILLVNTKMRRILRIWKGYRQARCGWIEKQQKCSSNPNQAAPSKALFLIIYVPRRGLLEVWSMQNGPRISAFEVDDGRLISINCGILCGNDEILEGNKANSSKSSNVIFLSAEGLFYSIDVPFNSSNNQAKNADKSNLIKSDHGLN</sequence>
<dbReference type="PANTHER" id="PTHR12472:SF0">
    <property type="entry name" value="RAB3 GTPASE-ACTIVATING PROTEIN NON-CATALYTIC SUBUNIT"/>
    <property type="match status" value="1"/>
</dbReference>
<organism evidence="2 3">
    <name type="scientific">Meloidogyne floridensis</name>
    <dbReference type="NCBI Taxonomy" id="298350"/>
    <lineage>
        <taxon>Eukaryota</taxon>
        <taxon>Metazoa</taxon>
        <taxon>Ecdysozoa</taxon>
        <taxon>Nematoda</taxon>
        <taxon>Chromadorea</taxon>
        <taxon>Rhabditida</taxon>
        <taxon>Tylenchina</taxon>
        <taxon>Tylenchomorpha</taxon>
        <taxon>Tylenchoidea</taxon>
        <taxon>Meloidogynidae</taxon>
        <taxon>Meloidogyninae</taxon>
        <taxon>Meloidogyne</taxon>
    </lineage>
</organism>
<dbReference type="InterPro" id="IPR032839">
    <property type="entry name" value="RAB3GAP_N"/>
</dbReference>
<dbReference type="PANTHER" id="PTHR12472">
    <property type="entry name" value="RAB3-GAP REGULATORY DOMAIN"/>
    <property type="match status" value="1"/>
</dbReference>
<keyword evidence="2" id="KW-1185">Reference proteome</keyword>
<feature type="domain" description="Rab3-GAP regulatory subunit N-terminal" evidence="1">
    <location>
        <begin position="80"/>
        <end position="255"/>
    </location>
</feature>
<dbReference type="AlphaFoldDB" id="A0A915PET7"/>
<dbReference type="Gene3D" id="1.20.5.340">
    <property type="match status" value="1"/>
</dbReference>
<dbReference type="Pfam" id="PF14655">
    <property type="entry name" value="RAB3GAP2_N"/>
    <property type="match status" value="1"/>
</dbReference>
<proteinExistence type="predicted"/>
<dbReference type="Proteomes" id="UP000887560">
    <property type="component" value="Unplaced"/>
</dbReference>
<evidence type="ECO:0000313" key="3">
    <source>
        <dbReference type="WBParaSite" id="scf7180000424439.g13098"/>
    </source>
</evidence>
<evidence type="ECO:0000259" key="1">
    <source>
        <dbReference type="Pfam" id="PF14655"/>
    </source>
</evidence>
<dbReference type="InterPro" id="IPR026059">
    <property type="entry name" value="Rab3GAP2"/>
</dbReference>
<dbReference type="WBParaSite" id="scf7180000424439.g13098">
    <property type="protein sequence ID" value="scf7180000424439.g13098"/>
    <property type="gene ID" value="scf7180000424439.g13098"/>
</dbReference>
<protein>
    <submittedName>
        <fullName evidence="3">Rab3-GAP regulatory subunit N-terminal domain-containing protein</fullName>
    </submittedName>
</protein>
<name>A0A915PET7_9BILA</name>